<dbReference type="InterPro" id="IPR041320">
    <property type="entry name" value="CxC1"/>
</dbReference>
<organism evidence="3 4">
    <name type="scientific">Meripilus lineatus</name>
    <dbReference type="NCBI Taxonomy" id="2056292"/>
    <lineage>
        <taxon>Eukaryota</taxon>
        <taxon>Fungi</taxon>
        <taxon>Dikarya</taxon>
        <taxon>Basidiomycota</taxon>
        <taxon>Agaricomycotina</taxon>
        <taxon>Agaricomycetes</taxon>
        <taxon>Polyporales</taxon>
        <taxon>Meripilaceae</taxon>
        <taxon>Meripilus</taxon>
    </lineage>
</organism>
<feature type="region of interest" description="Disordered" evidence="1">
    <location>
        <begin position="1022"/>
        <end position="1046"/>
    </location>
</feature>
<dbReference type="Pfam" id="PF18802">
    <property type="entry name" value="CxC1"/>
    <property type="match status" value="1"/>
</dbReference>
<feature type="region of interest" description="Disordered" evidence="1">
    <location>
        <begin position="410"/>
        <end position="433"/>
    </location>
</feature>
<accession>A0AAD5YGZ1</accession>
<proteinExistence type="predicted"/>
<feature type="region of interest" description="Disordered" evidence="1">
    <location>
        <begin position="1"/>
        <end position="49"/>
    </location>
</feature>
<feature type="region of interest" description="Disordered" evidence="1">
    <location>
        <begin position="295"/>
        <end position="323"/>
    </location>
</feature>
<dbReference type="PANTHER" id="PTHR33096">
    <property type="entry name" value="CXC2 DOMAIN-CONTAINING PROTEIN"/>
    <property type="match status" value="1"/>
</dbReference>
<evidence type="ECO:0000313" key="4">
    <source>
        <dbReference type="Proteomes" id="UP001212997"/>
    </source>
</evidence>
<protein>
    <recommendedName>
        <fullName evidence="2">CxC1-like cysteine cluster associated with KDZ transposases domain-containing protein</fullName>
    </recommendedName>
</protein>
<feature type="domain" description="CxC1-like cysteine cluster associated with KDZ transposases" evidence="2">
    <location>
        <begin position="159"/>
        <end position="245"/>
    </location>
</feature>
<evidence type="ECO:0000259" key="2">
    <source>
        <dbReference type="Pfam" id="PF18802"/>
    </source>
</evidence>
<keyword evidence="4" id="KW-1185">Reference proteome</keyword>
<evidence type="ECO:0000256" key="1">
    <source>
        <dbReference type="SAM" id="MobiDB-lite"/>
    </source>
</evidence>
<evidence type="ECO:0000313" key="3">
    <source>
        <dbReference type="EMBL" id="KAJ3488154.1"/>
    </source>
</evidence>
<dbReference type="AlphaFoldDB" id="A0AAD5YGZ1"/>
<feature type="compositionally biased region" description="Pro residues" evidence="1">
    <location>
        <begin position="302"/>
        <end position="314"/>
    </location>
</feature>
<name>A0AAD5YGZ1_9APHY</name>
<dbReference type="Proteomes" id="UP001212997">
    <property type="component" value="Unassembled WGS sequence"/>
</dbReference>
<dbReference type="EMBL" id="JANAWD010000073">
    <property type="protein sequence ID" value="KAJ3488154.1"/>
    <property type="molecule type" value="Genomic_DNA"/>
</dbReference>
<dbReference type="Pfam" id="PF18758">
    <property type="entry name" value="KDZ"/>
    <property type="match status" value="1"/>
</dbReference>
<dbReference type="InterPro" id="IPR040521">
    <property type="entry name" value="KDZ"/>
</dbReference>
<dbReference type="PANTHER" id="PTHR33096:SF1">
    <property type="entry name" value="CXC1-LIKE CYSTEINE CLUSTER ASSOCIATED WITH KDZ TRANSPOSASES DOMAIN-CONTAINING PROTEIN"/>
    <property type="match status" value="1"/>
</dbReference>
<comment type="caution">
    <text evidence="3">The sequence shown here is derived from an EMBL/GenBank/DDBJ whole genome shotgun (WGS) entry which is preliminary data.</text>
</comment>
<gene>
    <name evidence="3" type="ORF">NLI96_g3038</name>
</gene>
<reference evidence="3" key="1">
    <citation type="submission" date="2022-07" db="EMBL/GenBank/DDBJ databases">
        <title>Genome Sequence of Physisporinus lineatus.</title>
        <authorList>
            <person name="Buettner E."/>
        </authorList>
    </citation>
    <scope>NUCLEOTIDE SEQUENCE</scope>
    <source>
        <strain evidence="3">VT162</strain>
    </source>
</reference>
<sequence length="1046" mass="120189">MSARRFNPLSPSKRKRQRPTQSRPSGLFLLSEAPRPRLPPADRALGLPRHPDHLTIATRKYTQLLSSQSSSRPTSALHPPDDPHDPFLSENDAPNNEFHDHLYQFTGDVDPNRNHQKRRRQWLKWQYETVPSLIQPFLSILRETTSLRDPPQPPPPYHNCSCGNSRLLKVICVYFERLKEIELQVCPCAPAAQQLMQRALFPCAPVFPTLAVDISLLKFVKSLFLRLPPNITGWCEALEEFLESRGYRLGTQSSLYQEGLRRRFSNALRWYTVLCAQTEKLVQTKIDDCRPPDQVLETRAFSPPPPPSPSPAPRSAPTVPDEPDEEILEAQYTRASAYLRMRCPLCFGGEMIHTDDDLPDKIFCCDANFTQKRRKGQSDHDNWAWFHPDTVFISESKIAEMEEQVAAWRANGRGKQRRRDGATNDPEEDHCEDGMAVPNSVLDGCQESFTAADEKREKASTKFFRDTGIMALLCRHDRVLFLANMTSAGEKQHYVLALVKELFQHLPKNITIGLLYDVSCFVHRSCLKHGFIPELLDRITFALSVFHAYGHQWPCQLIYHPRKCKGFGLSDGEGCERFWSLLKKLIPPLRVSGYHQRLLVLDEQVKYLDTKSLLGLGTWLNRRWQRCESMKREAEEHLLKDGVDMEVLKAEWEAQVRTQTKPAPRRTQNVGQKAVEAILALQKLAETYRTEERELQKTLFEGNDPIVETQEKLSAVRQARVDIETRTKRLRSTLGVDGRIRLDRLVKDQYLQLRMSARALKIRIRNRVRDRKFEFERLERAYRNVLNDKKLSNHIRAASKRRDPSIIKLVSTYNSLVTQIVTLIEAGKAPRGAKAPSTIDRTGLFDLDVDDVIWDDVPDDESQDSPALWQSDEDVRRGIRLMHQLDRCTEEESHLRKERCALQEWFMEEWECTNRAFEIAENDPDLRYQLSGYRSRLGQLCSNWQGAVFGVPSSRPLPESWGLSQGEVVAILAANVTGSFDPGESEDDVVESENGSECGEDNAEFIEEIEVQGIVDAYQDQRSDLNLEDAEPMYLPSTPKKRRRRD</sequence>
<feature type="region of interest" description="Disordered" evidence="1">
    <location>
        <begin position="64"/>
        <end position="93"/>
    </location>
</feature>